<evidence type="ECO:0000256" key="4">
    <source>
        <dbReference type="ARBA" id="ARBA00022723"/>
    </source>
</evidence>
<evidence type="ECO:0000256" key="2">
    <source>
        <dbReference type="ARBA" id="ARBA00004776"/>
    </source>
</evidence>
<evidence type="ECO:0000256" key="1">
    <source>
        <dbReference type="ARBA" id="ARBA00001947"/>
    </source>
</evidence>
<dbReference type="RefSeq" id="WP_084055658.1">
    <property type="nucleotide sequence ID" value="NZ_FWXF01000001.1"/>
</dbReference>
<dbReference type="OrthoDB" id="9782994at2"/>
<proteinExistence type="inferred from homology"/>
<accession>A0A1W1WYV9</accession>
<evidence type="ECO:0000313" key="13">
    <source>
        <dbReference type="EMBL" id="SMC16817.1"/>
    </source>
</evidence>
<feature type="chain" id="PRO_5012235670" description="Murein endopeptidase K" evidence="12">
    <location>
        <begin position="30"/>
        <end position="182"/>
    </location>
</feature>
<dbReference type="GO" id="GO:0008237">
    <property type="term" value="F:metallopeptidase activity"/>
    <property type="evidence" value="ECO:0007669"/>
    <property type="project" value="UniProtKB-KW"/>
</dbReference>
<dbReference type="Proteomes" id="UP000192783">
    <property type="component" value="Unassembled WGS sequence"/>
</dbReference>
<keyword evidence="4" id="KW-0479">Metal-binding</keyword>
<evidence type="ECO:0000256" key="3">
    <source>
        <dbReference type="ARBA" id="ARBA00022670"/>
    </source>
</evidence>
<dbReference type="Gene3D" id="3.30.1380.10">
    <property type="match status" value="1"/>
</dbReference>
<evidence type="ECO:0000313" key="14">
    <source>
        <dbReference type="Proteomes" id="UP000192783"/>
    </source>
</evidence>
<evidence type="ECO:0000256" key="7">
    <source>
        <dbReference type="ARBA" id="ARBA00022833"/>
    </source>
</evidence>
<comment type="similarity">
    <text evidence="10">Belongs to the peptidase M15 family.</text>
</comment>
<dbReference type="PANTHER" id="PTHR37425:SF1">
    <property type="entry name" value="OUTER MEMBRANE PROTEIN"/>
    <property type="match status" value="1"/>
</dbReference>
<organism evidence="13 14">
    <name type="scientific">Desulfacinum hydrothermale DSM 13146</name>
    <dbReference type="NCBI Taxonomy" id="1121390"/>
    <lineage>
        <taxon>Bacteria</taxon>
        <taxon>Pseudomonadati</taxon>
        <taxon>Thermodesulfobacteriota</taxon>
        <taxon>Syntrophobacteria</taxon>
        <taxon>Syntrophobacterales</taxon>
        <taxon>Syntrophobacteraceae</taxon>
        <taxon>Desulfacinum</taxon>
    </lineage>
</organism>
<evidence type="ECO:0000256" key="6">
    <source>
        <dbReference type="ARBA" id="ARBA00022801"/>
    </source>
</evidence>
<keyword evidence="14" id="KW-1185">Reference proteome</keyword>
<gene>
    <name evidence="13" type="ORF">SAMN02746041_00180</name>
</gene>
<dbReference type="SUPFAM" id="SSF55166">
    <property type="entry name" value="Hedgehog/DD-peptidase"/>
    <property type="match status" value="1"/>
</dbReference>
<reference evidence="13 14" key="1">
    <citation type="submission" date="2017-04" db="EMBL/GenBank/DDBJ databases">
        <authorList>
            <person name="Afonso C.L."/>
            <person name="Miller P.J."/>
            <person name="Scott M.A."/>
            <person name="Spackman E."/>
            <person name="Goraichik I."/>
            <person name="Dimitrov K.M."/>
            <person name="Suarez D.L."/>
            <person name="Swayne D.E."/>
        </authorList>
    </citation>
    <scope>NUCLEOTIDE SEQUENCE [LARGE SCALE GENOMIC DNA]</scope>
    <source>
        <strain evidence="13 14">DSM 13146</strain>
    </source>
</reference>
<evidence type="ECO:0000256" key="11">
    <source>
        <dbReference type="ARBA" id="ARBA00093666"/>
    </source>
</evidence>
<dbReference type="PANTHER" id="PTHR37425">
    <property type="match status" value="1"/>
</dbReference>
<dbReference type="GO" id="GO:0006508">
    <property type="term" value="P:proteolysis"/>
    <property type="evidence" value="ECO:0007669"/>
    <property type="project" value="UniProtKB-KW"/>
</dbReference>
<keyword evidence="9" id="KW-0961">Cell wall biogenesis/degradation</keyword>
<dbReference type="STRING" id="1121390.SAMN02746041_00180"/>
<dbReference type="EMBL" id="FWXF01000001">
    <property type="protein sequence ID" value="SMC16817.1"/>
    <property type="molecule type" value="Genomic_DNA"/>
</dbReference>
<dbReference type="GO" id="GO:0071555">
    <property type="term" value="P:cell wall organization"/>
    <property type="evidence" value="ECO:0007669"/>
    <property type="project" value="UniProtKB-KW"/>
</dbReference>
<feature type="signal peptide" evidence="12">
    <location>
        <begin position="1"/>
        <end position="29"/>
    </location>
</feature>
<keyword evidence="8" id="KW-0482">Metalloprotease</keyword>
<evidence type="ECO:0000256" key="5">
    <source>
        <dbReference type="ARBA" id="ARBA00022729"/>
    </source>
</evidence>
<dbReference type="Pfam" id="PF05951">
    <property type="entry name" value="Peptidase_M15_2"/>
    <property type="match status" value="1"/>
</dbReference>
<sequence length="182" mass="20429">MTRRQFFQNILAGGCATAAILLGCDPAQAAPFRGACCGRLSFYNLHTRESLSVRYMGAGGRLDPRALRRLDHLFRCHYTGEVRRIDRRLYMLLDALRSRLGLEEKPYLLVSGYRSPVYNALLRKQGHGVAKKSYHLRGMAADIRMEGVPLAVLRKTAAGFRAGGIGSYPDFIHLDVGPVRYW</sequence>
<evidence type="ECO:0000256" key="8">
    <source>
        <dbReference type="ARBA" id="ARBA00023049"/>
    </source>
</evidence>
<dbReference type="InterPro" id="IPR009045">
    <property type="entry name" value="Zn_M74/Hedgehog-like"/>
</dbReference>
<keyword evidence="3" id="KW-0645">Protease</keyword>
<comment type="cofactor">
    <cofactor evidence="1">
        <name>Zn(2+)</name>
        <dbReference type="ChEBI" id="CHEBI:29105"/>
    </cofactor>
</comment>
<evidence type="ECO:0000256" key="9">
    <source>
        <dbReference type="ARBA" id="ARBA00023316"/>
    </source>
</evidence>
<dbReference type="InterPro" id="IPR010275">
    <property type="entry name" value="MepK"/>
</dbReference>
<dbReference type="GO" id="GO:0046872">
    <property type="term" value="F:metal ion binding"/>
    <property type="evidence" value="ECO:0007669"/>
    <property type="project" value="UniProtKB-KW"/>
</dbReference>
<protein>
    <recommendedName>
        <fullName evidence="11">Murein endopeptidase K</fullName>
    </recommendedName>
</protein>
<dbReference type="PROSITE" id="PS51257">
    <property type="entry name" value="PROKAR_LIPOPROTEIN"/>
    <property type="match status" value="1"/>
</dbReference>
<dbReference type="AlphaFoldDB" id="A0A1W1WYV9"/>
<name>A0A1W1WYV9_9BACT</name>
<keyword evidence="7" id="KW-0862">Zinc</keyword>
<evidence type="ECO:0000256" key="12">
    <source>
        <dbReference type="SAM" id="SignalP"/>
    </source>
</evidence>
<keyword evidence="5 12" id="KW-0732">Signal</keyword>
<comment type="pathway">
    <text evidence="2">Cell wall biogenesis; cell wall polysaccharide biosynthesis.</text>
</comment>
<keyword evidence="6" id="KW-0378">Hydrolase</keyword>
<evidence type="ECO:0000256" key="10">
    <source>
        <dbReference type="ARBA" id="ARBA00093448"/>
    </source>
</evidence>